<name>A0ACB9N8S8_BAUVA</name>
<dbReference type="Proteomes" id="UP000828941">
    <property type="component" value="Chromosome 7"/>
</dbReference>
<gene>
    <name evidence="1" type="ORF">L6164_017295</name>
</gene>
<comment type="caution">
    <text evidence="1">The sequence shown here is derived from an EMBL/GenBank/DDBJ whole genome shotgun (WGS) entry which is preliminary data.</text>
</comment>
<evidence type="ECO:0000313" key="2">
    <source>
        <dbReference type="Proteomes" id="UP000828941"/>
    </source>
</evidence>
<keyword evidence="2" id="KW-1185">Reference proteome</keyword>
<protein>
    <submittedName>
        <fullName evidence="1">Uncharacterized protein</fullName>
    </submittedName>
</protein>
<organism evidence="1 2">
    <name type="scientific">Bauhinia variegata</name>
    <name type="common">Purple orchid tree</name>
    <name type="synonym">Phanera variegata</name>
    <dbReference type="NCBI Taxonomy" id="167791"/>
    <lineage>
        <taxon>Eukaryota</taxon>
        <taxon>Viridiplantae</taxon>
        <taxon>Streptophyta</taxon>
        <taxon>Embryophyta</taxon>
        <taxon>Tracheophyta</taxon>
        <taxon>Spermatophyta</taxon>
        <taxon>Magnoliopsida</taxon>
        <taxon>eudicotyledons</taxon>
        <taxon>Gunneridae</taxon>
        <taxon>Pentapetalae</taxon>
        <taxon>rosids</taxon>
        <taxon>fabids</taxon>
        <taxon>Fabales</taxon>
        <taxon>Fabaceae</taxon>
        <taxon>Cercidoideae</taxon>
        <taxon>Cercideae</taxon>
        <taxon>Bauhiniinae</taxon>
        <taxon>Bauhinia</taxon>
    </lineage>
</organism>
<dbReference type="EMBL" id="CM039432">
    <property type="protein sequence ID" value="KAI4332381.1"/>
    <property type="molecule type" value="Genomic_DNA"/>
</dbReference>
<reference evidence="1 2" key="1">
    <citation type="journal article" date="2022" name="DNA Res.">
        <title>Chromosomal-level genome assembly of the orchid tree Bauhinia variegata (Leguminosae; Cercidoideae) supports the allotetraploid origin hypothesis of Bauhinia.</title>
        <authorList>
            <person name="Zhong Y."/>
            <person name="Chen Y."/>
            <person name="Zheng D."/>
            <person name="Pang J."/>
            <person name="Liu Y."/>
            <person name="Luo S."/>
            <person name="Meng S."/>
            <person name="Qian L."/>
            <person name="Wei D."/>
            <person name="Dai S."/>
            <person name="Zhou R."/>
        </authorList>
    </citation>
    <scope>NUCLEOTIDE SEQUENCE [LARGE SCALE GENOMIC DNA]</scope>
    <source>
        <strain evidence="1">BV-YZ2020</strain>
    </source>
</reference>
<proteinExistence type="predicted"/>
<sequence length="96" mass="11041">MASTSTMKKKIPVLIEVELKKQFQIGKQAKNTHKLRSRLPEFFIGKPELLTAIVRVMCDAANKSMKEKKIHMGPRRKTGFMQMKWPSGLTQNLTVR</sequence>
<evidence type="ECO:0000313" key="1">
    <source>
        <dbReference type="EMBL" id="KAI4332381.1"/>
    </source>
</evidence>
<accession>A0ACB9N8S8</accession>